<dbReference type="OrthoDB" id="199574at2759"/>
<accession>A0A1Y2GUV3</accession>
<protein>
    <submittedName>
        <fullName evidence="3">SAC3/GANP/Nin1/mts3/eIF-3 p25 family-domain-containing protein</fullName>
    </submittedName>
</protein>
<dbReference type="PANTHER" id="PTHR12436">
    <property type="entry name" value="80 KDA MCM3-ASSOCIATED PROTEIN"/>
    <property type="match status" value="1"/>
</dbReference>
<dbReference type="RefSeq" id="XP_021883851.1">
    <property type="nucleotide sequence ID" value="XM_022027080.1"/>
</dbReference>
<feature type="compositionally biased region" description="Low complexity" evidence="1">
    <location>
        <begin position="1"/>
        <end position="25"/>
    </location>
</feature>
<keyword evidence="4" id="KW-1185">Reference proteome</keyword>
<evidence type="ECO:0000313" key="4">
    <source>
        <dbReference type="Proteomes" id="UP000193648"/>
    </source>
</evidence>
<feature type="region of interest" description="Disordered" evidence="1">
    <location>
        <begin position="84"/>
        <end position="106"/>
    </location>
</feature>
<name>A0A1Y2GUV3_9FUNG</name>
<feature type="domain" description="PCI" evidence="2">
    <location>
        <begin position="233"/>
        <end position="410"/>
    </location>
</feature>
<comment type="caution">
    <text evidence="3">The sequence shown here is derived from an EMBL/GenBank/DDBJ whole genome shotgun (WGS) entry which is preliminary data.</text>
</comment>
<dbReference type="InterPro" id="IPR005062">
    <property type="entry name" value="SAC3/GANP/THP3_conserved"/>
</dbReference>
<feature type="region of interest" description="Disordered" evidence="1">
    <location>
        <begin position="1"/>
        <end position="27"/>
    </location>
</feature>
<gene>
    <name evidence="3" type="ORF">BCR41DRAFT_377018</name>
</gene>
<dbReference type="FunCoup" id="A0A1Y2GUV3">
    <property type="interactions" value="229"/>
</dbReference>
<dbReference type="InterPro" id="IPR045107">
    <property type="entry name" value="SAC3/GANP/THP3"/>
</dbReference>
<feature type="compositionally biased region" description="Basic and acidic residues" evidence="1">
    <location>
        <begin position="88"/>
        <end position="105"/>
    </location>
</feature>
<evidence type="ECO:0000256" key="1">
    <source>
        <dbReference type="SAM" id="MobiDB-lite"/>
    </source>
</evidence>
<sequence length="421" mass="48379">MSKSSSPSASTPSTPTASSSSSLSKENWPQSLKNYVVRFFNTVSEEEQDAAQEELKIMVARYHAEGRLFDIDWDNMEIPRKYHRKNRRTSESPERGTVKASELARREKRARRFESEALAHKNASRSQYVSYALPVNKDVIDFDKHTIVGTSTNLEKRYLRLTEAPDPSTVRPLHVLRETLELLKKKWHNDGNYAYICDQFKSVRQDLTVQRIKNEFTVAVYEIHARIALEKGDLGEFNQCQTQLKQLYEENLPGNVMEFTAYRILYQLHTRNPSDIIAVMRSLTPAQKQDPAVKHALEVRTALSSSNYHAFFKLYRTAPNMGPFLIDQFVDRERVQAMARIAVAYRPGVQLDFLTSTLGYDTAEECLEFLKSIRVNHLLTKKEADSTTGKGSYLYLDTKSAIPYLNEAKKRYQTVDLKGQI</sequence>
<dbReference type="STRING" id="64571.A0A1Y2GUV3"/>
<dbReference type="AlphaFoldDB" id="A0A1Y2GUV3"/>
<dbReference type="EMBL" id="MCFF01000008">
    <property type="protein sequence ID" value="ORZ24870.1"/>
    <property type="molecule type" value="Genomic_DNA"/>
</dbReference>
<dbReference type="InParanoid" id="A0A1Y2GUV3"/>
<organism evidence="3 4">
    <name type="scientific">Lobosporangium transversale</name>
    <dbReference type="NCBI Taxonomy" id="64571"/>
    <lineage>
        <taxon>Eukaryota</taxon>
        <taxon>Fungi</taxon>
        <taxon>Fungi incertae sedis</taxon>
        <taxon>Mucoromycota</taxon>
        <taxon>Mortierellomycotina</taxon>
        <taxon>Mortierellomycetes</taxon>
        <taxon>Mortierellales</taxon>
        <taxon>Mortierellaceae</taxon>
        <taxon>Lobosporangium</taxon>
    </lineage>
</organism>
<dbReference type="Gene3D" id="1.25.40.990">
    <property type="match status" value="1"/>
</dbReference>
<dbReference type="Pfam" id="PF03399">
    <property type="entry name" value="SAC3_GANP"/>
    <property type="match status" value="1"/>
</dbReference>
<dbReference type="Proteomes" id="UP000193648">
    <property type="component" value="Unassembled WGS sequence"/>
</dbReference>
<dbReference type="InterPro" id="IPR000717">
    <property type="entry name" value="PCI_dom"/>
</dbReference>
<evidence type="ECO:0000313" key="3">
    <source>
        <dbReference type="EMBL" id="ORZ24870.1"/>
    </source>
</evidence>
<dbReference type="PROSITE" id="PS50250">
    <property type="entry name" value="PCI"/>
    <property type="match status" value="1"/>
</dbReference>
<proteinExistence type="predicted"/>
<dbReference type="PANTHER" id="PTHR12436:SF4">
    <property type="entry name" value="LEUKOCYTE RECEPTOR CLUSTER MEMBER 8"/>
    <property type="match status" value="1"/>
</dbReference>
<dbReference type="GeneID" id="33568923"/>
<reference evidence="3 4" key="1">
    <citation type="submission" date="2016-07" db="EMBL/GenBank/DDBJ databases">
        <title>Pervasive Adenine N6-methylation of Active Genes in Fungi.</title>
        <authorList>
            <consortium name="DOE Joint Genome Institute"/>
            <person name="Mondo S.J."/>
            <person name="Dannebaum R.O."/>
            <person name="Kuo R.C."/>
            <person name="Labutti K."/>
            <person name="Haridas S."/>
            <person name="Kuo A."/>
            <person name="Salamov A."/>
            <person name="Ahrendt S.R."/>
            <person name="Lipzen A."/>
            <person name="Sullivan W."/>
            <person name="Andreopoulos W.B."/>
            <person name="Clum A."/>
            <person name="Lindquist E."/>
            <person name="Daum C."/>
            <person name="Ramamoorthy G.K."/>
            <person name="Gryganskyi A."/>
            <person name="Culley D."/>
            <person name="Magnuson J.K."/>
            <person name="James T.Y."/>
            <person name="O'Malley M.A."/>
            <person name="Stajich J.E."/>
            <person name="Spatafora J.W."/>
            <person name="Visel A."/>
            <person name="Grigoriev I.V."/>
        </authorList>
    </citation>
    <scope>NUCLEOTIDE SEQUENCE [LARGE SCALE GENOMIC DNA]</scope>
    <source>
        <strain evidence="3 4">NRRL 3116</strain>
    </source>
</reference>
<evidence type="ECO:0000259" key="2">
    <source>
        <dbReference type="PROSITE" id="PS50250"/>
    </source>
</evidence>
<dbReference type="GO" id="GO:0005634">
    <property type="term" value="C:nucleus"/>
    <property type="evidence" value="ECO:0007669"/>
    <property type="project" value="TreeGrafter"/>
</dbReference>